<dbReference type="InterPro" id="IPR005855">
    <property type="entry name" value="GFAT"/>
</dbReference>
<dbReference type="InterPro" id="IPR035490">
    <property type="entry name" value="GlmS/FrlB_SIS"/>
</dbReference>
<feature type="domain" description="Glutamine amidotransferase type-2" evidence="10">
    <location>
        <begin position="2"/>
        <end position="215"/>
    </location>
</feature>
<dbReference type="Proteomes" id="UP000247612">
    <property type="component" value="Unassembled WGS sequence"/>
</dbReference>
<dbReference type="FunFam" id="3.40.50.10490:FF:000002">
    <property type="entry name" value="Glutamine--fructose-6-phosphate aminotransferase [isomerizing]"/>
    <property type="match status" value="1"/>
</dbReference>
<gene>
    <name evidence="12" type="ORF">DES51_101268</name>
</gene>
<dbReference type="InterPro" id="IPR017932">
    <property type="entry name" value="GATase_2_dom"/>
</dbReference>
<keyword evidence="8" id="KW-0677">Repeat</keyword>
<dbReference type="Pfam" id="PF01380">
    <property type="entry name" value="SIS"/>
    <property type="match status" value="2"/>
</dbReference>
<keyword evidence="6" id="KW-0032">Aminotransferase</keyword>
<organism evidence="12 13">
    <name type="scientific">Dielma fastidiosa</name>
    <dbReference type="NCBI Taxonomy" id="1034346"/>
    <lineage>
        <taxon>Bacteria</taxon>
        <taxon>Bacillati</taxon>
        <taxon>Bacillota</taxon>
        <taxon>Erysipelotrichia</taxon>
        <taxon>Erysipelotrichales</taxon>
        <taxon>Erysipelotrichaceae</taxon>
        <taxon>Dielma</taxon>
    </lineage>
</organism>
<dbReference type="EC" id="2.6.1.16" evidence="3"/>
<dbReference type="NCBIfam" id="TIGR01135">
    <property type="entry name" value="glmS"/>
    <property type="match status" value="1"/>
</dbReference>
<evidence type="ECO:0000256" key="7">
    <source>
        <dbReference type="ARBA" id="ARBA00022679"/>
    </source>
</evidence>
<evidence type="ECO:0000259" key="10">
    <source>
        <dbReference type="PROSITE" id="PS51278"/>
    </source>
</evidence>
<dbReference type="STRING" id="1034346.GCA_000313565_00264"/>
<dbReference type="CDD" id="cd00714">
    <property type="entry name" value="GFAT"/>
    <property type="match status" value="1"/>
</dbReference>
<dbReference type="Gene3D" id="3.60.20.10">
    <property type="entry name" value="Glutamine Phosphoribosylpyrophosphate, subunit 1, domain 1"/>
    <property type="match status" value="1"/>
</dbReference>
<evidence type="ECO:0000256" key="9">
    <source>
        <dbReference type="ARBA" id="ARBA00022962"/>
    </source>
</evidence>
<name>A0A318L144_9FIRM</name>
<dbReference type="PANTHER" id="PTHR10937:SF0">
    <property type="entry name" value="GLUTAMINE--FRUCTOSE-6-PHOSPHATE TRANSAMINASE (ISOMERIZING)"/>
    <property type="match status" value="1"/>
</dbReference>
<dbReference type="PROSITE" id="PS51464">
    <property type="entry name" value="SIS"/>
    <property type="match status" value="2"/>
</dbReference>
<comment type="subcellular location">
    <subcellularLocation>
        <location evidence="2">Cytoplasm</location>
    </subcellularLocation>
</comment>
<evidence type="ECO:0000259" key="11">
    <source>
        <dbReference type="PROSITE" id="PS51464"/>
    </source>
</evidence>
<evidence type="ECO:0000313" key="12">
    <source>
        <dbReference type="EMBL" id="PXX81656.1"/>
    </source>
</evidence>
<evidence type="ECO:0000256" key="8">
    <source>
        <dbReference type="ARBA" id="ARBA00022737"/>
    </source>
</evidence>
<proteinExistence type="predicted"/>
<dbReference type="SUPFAM" id="SSF53697">
    <property type="entry name" value="SIS domain"/>
    <property type="match status" value="1"/>
</dbReference>
<evidence type="ECO:0000313" key="13">
    <source>
        <dbReference type="Proteomes" id="UP000247612"/>
    </source>
</evidence>
<reference evidence="12 13" key="1">
    <citation type="submission" date="2018-05" db="EMBL/GenBank/DDBJ databases">
        <title>Genomic Encyclopedia of Type Strains, Phase IV (KMG-IV): sequencing the most valuable type-strain genomes for metagenomic binning, comparative biology and taxonomic classification.</title>
        <authorList>
            <person name="Goeker M."/>
        </authorList>
    </citation>
    <scope>NUCLEOTIDE SEQUENCE [LARGE SCALE GENOMIC DNA]</scope>
    <source>
        <strain evidence="12 13">JC118</strain>
    </source>
</reference>
<dbReference type="InterPro" id="IPR047084">
    <property type="entry name" value="GFAT_N"/>
</dbReference>
<dbReference type="InterPro" id="IPR046348">
    <property type="entry name" value="SIS_dom_sf"/>
</dbReference>
<dbReference type="GO" id="GO:0097367">
    <property type="term" value="F:carbohydrate derivative binding"/>
    <property type="evidence" value="ECO:0007669"/>
    <property type="project" value="InterPro"/>
</dbReference>
<dbReference type="InterPro" id="IPR029055">
    <property type="entry name" value="Ntn_hydrolases_N"/>
</dbReference>
<dbReference type="InterPro" id="IPR001347">
    <property type="entry name" value="SIS_dom"/>
</dbReference>
<dbReference type="AlphaFoldDB" id="A0A318L144"/>
<dbReference type="FunFam" id="3.40.50.10490:FF:000001">
    <property type="entry name" value="Glutamine--fructose-6-phosphate aminotransferase [isomerizing]"/>
    <property type="match status" value="1"/>
</dbReference>
<feature type="domain" description="SIS" evidence="11">
    <location>
        <begin position="449"/>
        <end position="590"/>
    </location>
</feature>
<comment type="caution">
    <text evidence="12">The sequence shown here is derived from an EMBL/GenBank/DDBJ whole genome shotgun (WGS) entry which is preliminary data.</text>
</comment>
<evidence type="ECO:0000256" key="5">
    <source>
        <dbReference type="ARBA" id="ARBA00022490"/>
    </source>
</evidence>
<keyword evidence="13" id="KW-1185">Reference proteome</keyword>
<dbReference type="GO" id="GO:0046349">
    <property type="term" value="P:amino sugar biosynthetic process"/>
    <property type="evidence" value="ECO:0007669"/>
    <property type="project" value="UniProtKB-ARBA"/>
</dbReference>
<dbReference type="CDD" id="cd05008">
    <property type="entry name" value="SIS_GlmS_GlmD_1"/>
    <property type="match status" value="1"/>
</dbReference>
<dbReference type="GO" id="GO:0006487">
    <property type="term" value="P:protein N-linked glycosylation"/>
    <property type="evidence" value="ECO:0007669"/>
    <property type="project" value="TreeGrafter"/>
</dbReference>
<comment type="catalytic activity">
    <reaction evidence="1">
        <text>D-fructose 6-phosphate + L-glutamine = D-glucosamine 6-phosphate + L-glutamate</text>
        <dbReference type="Rhea" id="RHEA:13237"/>
        <dbReference type="ChEBI" id="CHEBI:29985"/>
        <dbReference type="ChEBI" id="CHEBI:58359"/>
        <dbReference type="ChEBI" id="CHEBI:58725"/>
        <dbReference type="ChEBI" id="CHEBI:61527"/>
        <dbReference type="EC" id="2.6.1.16"/>
    </reaction>
</comment>
<dbReference type="RefSeq" id="WP_022936573.1">
    <property type="nucleotide sequence ID" value="NZ_CABKRQ010000001.1"/>
</dbReference>
<accession>A0A318L144</accession>
<dbReference type="GO" id="GO:0005829">
    <property type="term" value="C:cytosol"/>
    <property type="evidence" value="ECO:0007669"/>
    <property type="project" value="TreeGrafter"/>
</dbReference>
<dbReference type="SUPFAM" id="SSF56235">
    <property type="entry name" value="N-terminal nucleophile aminohydrolases (Ntn hydrolases)"/>
    <property type="match status" value="1"/>
</dbReference>
<keyword evidence="7" id="KW-0808">Transferase</keyword>
<evidence type="ECO:0000256" key="6">
    <source>
        <dbReference type="ARBA" id="ARBA00022576"/>
    </source>
</evidence>
<keyword evidence="9" id="KW-0315">Glutamine amidotransferase</keyword>
<dbReference type="OrthoDB" id="106547at2"/>
<sequence>MCGIIGYAGTKNAHGVLIDGLKALEYRGYDSSGLAVFTQGKINTVKAQGKIKNLEALLKEDIGTCGIAHTRWATHGEANVVNAHPHTIGMVTLVHNGIIENADELRQTYQQKGIIFVSNTDTETAAALLNDFVSQGMNKIDACLRAGKYLKGSYALAILFADEPETIYAMRKDSPLILGLSDDGNYVASDVSAFLKATNKILELEEHEVVRLTRSQVEIFNQQGKAERDWHTSCRELSGLDKNGFDSYLLKEIHEQPLAIKRTLAAYMNESFDDFETLMPDLTTVDFIYFVACGSACHAGMLAKHWFEKLAHIRCACECASEFRYGNPPLDQNTLVVLISQSGETADTLAALRMCRKKGIKTVAIVNVEGSSIAKEADVYLPTLAGIEVSVATTKAYTCQVAVLTLFCIHAAIQRHQLPIKDQKQLLADLNRLPALMADLIRNDTISQFADQIGDAHNVFFIGRGLDYAQSLEGSLKLKEISYIHSEAYAAGELKHGTISLIEAGTPVLALISDAALAAKTFSNMAEVKARGAKLLLVIREDLYQHQTGMDTHLKLPKVHPLLQGIISIIPYQLLAYHLAKRHGCDLDQPRNLAKSVTVE</sequence>
<dbReference type="EMBL" id="QJKH01000001">
    <property type="protein sequence ID" value="PXX81656.1"/>
    <property type="molecule type" value="Genomic_DNA"/>
</dbReference>
<dbReference type="PANTHER" id="PTHR10937">
    <property type="entry name" value="GLUCOSAMINE--FRUCTOSE-6-PHOSPHATE AMINOTRANSFERASE, ISOMERIZING"/>
    <property type="match status" value="1"/>
</dbReference>
<dbReference type="GO" id="GO:0006002">
    <property type="term" value="P:fructose 6-phosphate metabolic process"/>
    <property type="evidence" value="ECO:0007669"/>
    <property type="project" value="TreeGrafter"/>
</dbReference>
<dbReference type="CDD" id="cd05009">
    <property type="entry name" value="SIS_GlmS_GlmD_2"/>
    <property type="match status" value="1"/>
</dbReference>
<evidence type="ECO:0000256" key="1">
    <source>
        <dbReference type="ARBA" id="ARBA00001031"/>
    </source>
</evidence>
<dbReference type="FunFam" id="3.60.20.10:FF:000006">
    <property type="entry name" value="Glutamine--fructose-6-phosphate aminotransferase [isomerizing]"/>
    <property type="match status" value="1"/>
</dbReference>
<feature type="domain" description="SIS" evidence="11">
    <location>
        <begin position="278"/>
        <end position="417"/>
    </location>
</feature>
<dbReference type="GO" id="GO:0004360">
    <property type="term" value="F:glutamine-fructose-6-phosphate transaminase (isomerizing) activity"/>
    <property type="evidence" value="ECO:0007669"/>
    <property type="project" value="UniProtKB-EC"/>
</dbReference>
<dbReference type="Pfam" id="PF13522">
    <property type="entry name" value="GATase_6"/>
    <property type="match status" value="1"/>
</dbReference>
<dbReference type="PROSITE" id="PS51278">
    <property type="entry name" value="GATASE_TYPE_2"/>
    <property type="match status" value="1"/>
</dbReference>
<dbReference type="NCBIfam" id="NF001484">
    <property type="entry name" value="PRK00331.1"/>
    <property type="match status" value="1"/>
</dbReference>
<protein>
    <recommendedName>
        <fullName evidence="4">Glutamine--fructose-6-phosphate aminotransferase [isomerizing]</fullName>
        <ecNumber evidence="3">2.6.1.16</ecNumber>
    </recommendedName>
</protein>
<evidence type="ECO:0000256" key="4">
    <source>
        <dbReference type="ARBA" id="ARBA00016090"/>
    </source>
</evidence>
<evidence type="ECO:0000256" key="2">
    <source>
        <dbReference type="ARBA" id="ARBA00004496"/>
    </source>
</evidence>
<dbReference type="InterPro" id="IPR035466">
    <property type="entry name" value="GlmS/AgaS_SIS"/>
</dbReference>
<evidence type="ECO:0000256" key="3">
    <source>
        <dbReference type="ARBA" id="ARBA00012916"/>
    </source>
</evidence>
<dbReference type="GO" id="GO:0006047">
    <property type="term" value="P:UDP-N-acetylglucosamine metabolic process"/>
    <property type="evidence" value="ECO:0007669"/>
    <property type="project" value="TreeGrafter"/>
</dbReference>
<dbReference type="Gene3D" id="3.40.50.10490">
    <property type="entry name" value="Glucose-6-phosphate isomerase like protein, domain 1"/>
    <property type="match status" value="2"/>
</dbReference>
<keyword evidence="5" id="KW-0963">Cytoplasm</keyword>